<protein>
    <submittedName>
        <fullName evidence="1">Uncharacterized protein</fullName>
    </submittedName>
</protein>
<organism evidence="1 2">
    <name type="scientific">Butyrivibrio proteoclasticus (strain ATCC 51982 / DSM 14932 / B316)</name>
    <name type="common">Clostridium proteoclasticum</name>
    <dbReference type="NCBI Taxonomy" id="515622"/>
    <lineage>
        <taxon>Bacteria</taxon>
        <taxon>Bacillati</taxon>
        <taxon>Bacillota</taxon>
        <taxon>Clostridia</taxon>
        <taxon>Lachnospirales</taxon>
        <taxon>Lachnospiraceae</taxon>
        <taxon>Butyrivibrio</taxon>
    </lineage>
</organism>
<dbReference type="KEGG" id="bpb:bpr_II416"/>
<dbReference type="Proteomes" id="UP000001299">
    <property type="component" value="Plasmid pCY360"/>
</dbReference>
<gene>
    <name evidence="1" type="ordered locus">bpr_II416</name>
</gene>
<keyword evidence="2" id="KW-1185">Reference proteome</keyword>
<name>E0S4M1_BUTPB</name>
<accession>E0S4M1</accession>
<dbReference type="HOGENOM" id="CLU_890478_0_0_9"/>
<dbReference type="RefSeq" id="WP_013283002.1">
    <property type="nucleotide sequence ID" value="NC_014389.1"/>
</dbReference>
<sequence length="312" mass="36503">MGFLFKSTKEKQEINTRLQKRLYNQVLDVPGFYYASNIMREKNSLEDLIQKGHEKQNVYAVYGQIYLNDFIERLACDREIFKAQPATSYHIDTKQFNGEIKESFDRLNQIGDDFTASADAVMVSALCLTVSSNIHERICDLAAQVYCYNAQYKDDLSLGKLGSAFLDCYDSLESYVQGNTDEKFYESTLKNLKNSFASYDEFKEYIVSELTAYEKDCLDYAMWADKHNFLGVKGKIVNPIKKLRKTFPPETRRDYYNKFAIFTMAPYCRYLKRHDVKDFIIALTPDEFKTVFNSDFIYDTHYDESSEPEWTM</sequence>
<keyword evidence="1" id="KW-0614">Plasmid</keyword>
<dbReference type="AlphaFoldDB" id="E0S4M1"/>
<proteinExistence type="predicted"/>
<reference evidence="1 2" key="1">
    <citation type="journal article" date="2010" name="PLoS ONE">
        <title>The glycobiome of the rumen bacterium Butyrivibrio proteoclasticus B316(T) highlights adaptation to a polysaccharide-rich environment.</title>
        <authorList>
            <person name="Kelly W.J."/>
            <person name="Leahy S.C."/>
            <person name="Altermann E."/>
            <person name="Yeoman C.J."/>
            <person name="Dunne J.C."/>
            <person name="Kong Z."/>
            <person name="Pacheco D.M."/>
            <person name="Li D."/>
            <person name="Noel S.J."/>
            <person name="Moon C.D."/>
            <person name="Cookson A.L."/>
            <person name="Attwood G.T."/>
        </authorList>
    </citation>
    <scope>NUCLEOTIDE SEQUENCE [LARGE SCALE GENOMIC DNA]</scope>
    <source>
        <strain evidence="2">ATCC 51982 / DSM 14932 / B316</strain>
        <plasmid evidence="2">Plasmid pCY360</plasmid>
    </source>
</reference>
<geneLocation type="plasmid" evidence="1 2">
    <name>pCY360</name>
</geneLocation>
<evidence type="ECO:0000313" key="1">
    <source>
        <dbReference type="EMBL" id="ADL36353.1"/>
    </source>
</evidence>
<evidence type="ECO:0000313" key="2">
    <source>
        <dbReference type="Proteomes" id="UP000001299"/>
    </source>
</evidence>
<dbReference type="EMBL" id="CP001812">
    <property type="protein sequence ID" value="ADL36353.1"/>
    <property type="molecule type" value="Genomic_DNA"/>
</dbReference>